<dbReference type="SMR" id="A0A015JII0"/>
<evidence type="ECO:0000313" key="5">
    <source>
        <dbReference type="EMBL" id="EXX54709.1"/>
    </source>
</evidence>
<evidence type="ECO:0000256" key="2">
    <source>
        <dbReference type="ARBA" id="ARBA00022801"/>
    </source>
</evidence>
<dbReference type="PANTHER" id="PTHR12649:SF11">
    <property type="entry name" value="PEPTIDYL-TRNA HYDROLASE 2, MITOCHONDRIAL"/>
    <property type="match status" value="1"/>
</dbReference>
<dbReference type="GO" id="GO:0005829">
    <property type="term" value="C:cytosol"/>
    <property type="evidence" value="ECO:0007669"/>
    <property type="project" value="TreeGrafter"/>
</dbReference>
<dbReference type="HOGENOM" id="CLU_073661_0_3_1"/>
<evidence type="ECO:0000256" key="4">
    <source>
        <dbReference type="ARBA" id="ARBA00048707"/>
    </source>
</evidence>
<dbReference type="CDD" id="cd02430">
    <property type="entry name" value="PTH2"/>
    <property type="match status" value="1"/>
</dbReference>
<dbReference type="AlphaFoldDB" id="A0A015JII0"/>
<keyword evidence="2" id="KW-0378">Hydrolase</keyword>
<dbReference type="STRING" id="1432141.A0A015JII0"/>
<dbReference type="OrthoDB" id="1733656at2759"/>
<evidence type="ECO:0000313" key="6">
    <source>
        <dbReference type="Proteomes" id="UP000022910"/>
    </source>
</evidence>
<organism evidence="5 6">
    <name type="scientific">Rhizophagus irregularis (strain DAOM 197198w)</name>
    <name type="common">Glomus intraradices</name>
    <dbReference type="NCBI Taxonomy" id="1432141"/>
    <lineage>
        <taxon>Eukaryota</taxon>
        <taxon>Fungi</taxon>
        <taxon>Fungi incertae sedis</taxon>
        <taxon>Mucoromycota</taxon>
        <taxon>Glomeromycotina</taxon>
        <taxon>Glomeromycetes</taxon>
        <taxon>Glomerales</taxon>
        <taxon>Glomeraceae</taxon>
        <taxon>Rhizophagus</taxon>
    </lineage>
</organism>
<dbReference type="NCBIfam" id="NF003314">
    <property type="entry name" value="PRK04322.1"/>
    <property type="match status" value="1"/>
</dbReference>
<dbReference type="EMBL" id="JEMT01028429">
    <property type="protein sequence ID" value="EXX54709.1"/>
    <property type="molecule type" value="Genomic_DNA"/>
</dbReference>
<evidence type="ECO:0000256" key="3">
    <source>
        <dbReference type="ARBA" id="ARBA00038050"/>
    </source>
</evidence>
<comment type="caution">
    <text evidence="5">The sequence shown here is derived from an EMBL/GenBank/DDBJ whole genome shotgun (WGS) entry which is preliminary data.</text>
</comment>
<dbReference type="EC" id="3.1.1.29" evidence="1"/>
<proteinExistence type="inferred from homology"/>
<dbReference type="Proteomes" id="UP000022910">
    <property type="component" value="Unassembled WGS sequence"/>
</dbReference>
<protein>
    <recommendedName>
        <fullName evidence="1">peptidyl-tRNA hydrolase</fullName>
        <ecNumber evidence="1">3.1.1.29</ecNumber>
    </recommendedName>
</protein>
<comment type="catalytic activity">
    <reaction evidence="4">
        <text>an N-acyl-L-alpha-aminoacyl-tRNA + H2O = an N-acyl-L-amino acid + a tRNA + H(+)</text>
        <dbReference type="Rhea" id="RHEA:54448"/>
        <dbReference type="Rhea" id="RHEA-COMP:10123"/>
        <dbReference type="Rhea" id="RHEA-COMP:13883"/>
        <dbReference type="ChEBI" id="CHEBI:15377"/>
        <dbReference type="ChEBI" id="CHEBI:15378"/>
        <dbReference type="ChEBI" id="CHEBI:59874"/>
        <dbReference type="ChEBI" id="CHEBI:78442"/>
        <dbReference type="ChEBI" id="CHEBI:138191"/>
        <dbReference type="EC" id="3.1.1.29"/>
    </reaction>
</comment>
<dbReference type="GO" id="GO:0004045">
    <property type="term" value="F:peptidyl-tRNA hydrolase activity"/>
    <property type="evidence" value="ECO:0007669"/>
    <property type="project" value="UniProtKB-EC"/>
</dbReference>
<dbReference type="NCBIfam" id="TIGR00283">
    <property type="entry name" value="arch_pth2"/>
    <property type="match status" value="1"/>
</dbReference>
<sequence>MERPYTLLAVASVSLLIGFFFGKILGNSSKTSYDLVDSSDEDDSRNITSLKQINPNHFDEFKLVLLVRSDLGMTKGKIAAQCSHATLACYKTLQKTNPQLIRAWENSGQPKITLKVNNYDELLSLEKRAIESGLCARIIQDAGHTQVAPGSATVLGIGPGPVAIIDKVTGHLKLY</sequence>
<dbReference type="FunFam" id="3.40.1490.10:FF:000001">
    <property type="entry name" value="Peptidyl-tRNA hydrolase 2"/>
    <property type="match status" value="1"/>
</dbReference>
<evidence type="ECO:0000256" key="1">
    <source>
        <dbReference type="ARBA" id="ARBA00013260"/>
    </source>
</evidence>
<accession>A0A015JII0</accession>
<comment type="similarity">
    <text evidence="3">Belongs to the PTH2 family.</text>
</comment>
<dbReference type="SUPFAM" id="SSF102462">
    <property type="entry name" value="Peptidyl-tRNA hydrolase II"/>
    <property type="match status" value="1"/>
</dbReference>
<dbReference type="OMA" id="GHAAVEC"/>
<dbReference type="InterPro" id="IPR002833">
    <property type="entry name" value="PTH2"/>
</dbReference>
<reference evidence="5 6" key="1">
    <citation type="submission" date="2014-02" db="EMBL/GenBank/DDBJ databases">
        <title>Single nucleus genome sequencing reveals high similarity among nuclei of an endomycorrhizal fungus.</title>
        <authorList>
            <person name="Lin K."/>
            <person name="Geurts R."/>
            <person name="Zhang Z."/>
            <person name="Limpens E."/>
            <person name="Saunders D.G."/>
            <person name="Mu D."/>
            <person name="Pang E."/>
            <person name="Cao H."/>
            <person name="Cha H."/>
            <person name="Lin T."/>
            <person name="Zhou Q."/>
            <person name="Shang Y."/>
            <person name="Li Y."/>
            <person name="Ivanov S."/>
            <person name="Sharma T."/>
            <person name="Velzen R.V."/>
            <person name="Ruijter N.D."/>
            <person name="Aanen D.K."/>
            <person name="Win J."/>
            <person name="Kamoun S."/>
            <person name="Bisseling T."/>
            <person name="Huang S."/>
        </authorList>
    </citation>
    <scope>NUCLEOTIDE SEQUENCE [LARGE SCALE GENOMIC DNA]</scope>
    <source>
        <strain evidence="6">DAOM197198w</strain>
    </source>
</reference>
<dbReference type="PANTHER" id="PTHR12649">
    <property type="entry name" value="PEPTIDYL-TRNA HYDROLASE 2"/>
    <property type="match status" value="1"/>
</dbReference>
<name>A0A015JII0_RHIIW</name>
<keyword evidence="6" id="KW-1185">Reference proteome</keyword>
<dbReference type="Pfam" id="PF01981">
    <property type="entry name" value="PTH2"/>
    <property type="match status" value="1"/>
</dbReference>
<dbReference type="InterPro" id="IPR023476">
    <property type="entry name" value="Pep_tRNA_hydro_II_dom_sf"/>
</dbReference>
<dbReference type="Gene3D" id="3.40.1490.10">
    <property type="entry name" value="Bit1"/>
    <property type="match status" value="1"/>
</dbReference>
<gene>
    <name evidence="5" type="ORF">RirG_232060</name>
</gene>